<dbReference type="Gene3D" id="3.30.420.40">
    <property type="match status" value="1"/>
</dbReference>
<dbReference type="InterPro" id="IPR018483">
    <property type="entry name" value="Carb_kinase_FGGY_CS"/>
</dbReference>
<dbReference type="Pfam" id="PF02782">
    <property type="entry name" value="FGGY_C"/>
    <property type="match status" value="1"/>
</dbReference>
<evidence type="ECO:0000313" key="7">
    <source>
        <dbReference type="EMBL" id="CAK0883038.1"/>
    </source>
</evidence>
<dbReference type="SUPFAM" id="SSF53067">
    <property type="entry name" value="Actin-like ATPase domain"/>
    <property type="match status" value="1"/>
</dbReference>
<organism evidence="7 8">
    <name type="scientific">Prorocentrum cordatum</name>
    <dbReference type="NCBI Taxonomy" id="2364126"/>
    <lineage>
        <taxon>Eukaryota</taxon>
        <taxon>Sar</taxon>
        <taxon>Alveolata</taxon>
        <taxon>Dinophyceae</taxon>
        <taxon>Prorocentrales</taxon>
        <taxon>Prorocentraceae</taxon>
        <taxon>Prorocentrum</taxon>
    </lineage>
</organism>
<name>A0ABN9W9Z9_9DINO</name>
<dbReference type="Proteomes" id="UP001189429">
    <property type="component" value="Unassembled WGS sequence"/>
</dbReference>
<sequence>MSWKLGPDSPPVYALEGAVAVAGRGVQWLRDQLKIIDAAPEVGDLAASVPDSGGVTFVPGFSGLLAPWWRSDARGALVGMTLQTSRGHIARAMLEGVAFQTVDVMRAMEQDIGHPIKAVKTDGGLTQCDLMMQIQADVMGSPVLRAKMPEATALGAAFAAGLHVGFYSGAEEIHEILKWHGGYTQFKPVTAAAEREAAVRRWHDAISRSLMDSAPPPLAAPGA</sequence>
<keyword evidence="3" id="KW-0547">Nucleotide-binding</keyword>
<reference evidence="7" key="1">
    <citation type="submission" date="2023-10" db="EMBL/GenBank/DDBJ databases">
        <authorList>
            <person name="Chen Y."/>
            <person name="Shah S."/>
            <person name="Dougan E. K."/>
            <person name="Thang M."/>
            <person name="Chan C."/>
        </authorList>
    </citation>
    <scope>NUCLEOTIDE SEQUENCE [LARGE SCALE GENOMIC DNA]</scope>
</reference>
<evidence type="ECO:0000259" key="6">
    <source>
        <dbReference type="Pfam" id="PF02782"/>
    </source>
</evidence>
<keyword evidence="2" id="KW-0808">Transferase</keyword>
<dbReference type="PANTHER" id="PTHR10196:SF69">
    <property type="entry name" value="GLYCEROL KINASE"/>
    <property type="match status" value="1"/>
</dbReference>
<keyword evidence="4" id="KW-0418">Kinase</keyword>
<accession>A0ABN9W9Z9</accession>
<evidence type="ECO:0000256" key="3">
    <source>
        <dbReference type="ARBA" id="ARBA00022741"/>
    </source>
</evidence>
<comment type="similarity">
    <text evidence="1">Belongs to the FGGY kinase family.</text>
</comment>
<gene>
    <name evidence="7" type="ORF">PCOR1329_LOCUS65345</name>
</gene>
<feature type="domain" description="Carbohydrate kinase FGGY C-terminal" evidence="6">
    <location>
        <begin position="9"/>
        <end position="161"/>
    </location>
</feature>
<dbReference type="InterPro" id="IPR018485">
    <property type="entry name" value="FGGY_C"/>
</dbReference>
<dbReference type="PROSITE" id="PS00445">
    <property type="entry name" value="FGGY_KINASES_2"/>
    <property type="match status" value="1"/>
</dbReference>
<dbReference type="EMBL" id="CAUYUJ010018366">
    <property type="protein sequence ID" value="CAK0883038.1"/>
    <property type="molecule type" value="Genomic_DNA"/>
</dbReference>
<dbReference type="InterPro" id="IPR043129">
    <property type="entry name" value="ATPase_NBD"/>
</dbReference>
<evidence type="ECO:0000256" key="4">
    <source>
        <dbReference type="ARBA" id="ARBA00022777"/>
    </source>
</evidence>
<evidence type="ECO:0000256" key="5">
    <source>
        <dbReference type="ARBA" id="ARBA00022840"/>
    </source>
</evidence>
<evidence type="ECO:0000313" key="8">
    <source>
        <dbReference type="Proteomes" id="UP001189429"/>
    </source>
</evidence>
<proteinExistence type="inferred from homology"/>
<keyword evidence="5" id="KW-0067">ATP-binding</keyword>
<dbReference type="PANTHER" id="PTHR10196">
    <property type="entry name" value="SUGAR KINASE"/>
    <property type="match status" value="1"/>
</dbReference>
<protein>
    <recommendedName>
        <fullName evidence="6">Carbohydrate kinase FGGY C-terminal domain-containing protein</fullName>
    </recommendedName>
</protein>
<keyword evidence="8" id="KW-1185">Reference proteome</keyword>
<comment type="caution">
    <text evidence="7">The sequence shown here is derived from an EMBL/GenBank/DDBJ whole genome shotgun (WGS) entry which is preliminary data.</text>
</comment>
<evidence type="ECO:0000256" key="2">
    <source>
        <dbReference type="ARBA" id="ARBA00022679"/>
    </source>
</evidence>
<evidence type="ECO:0000256" key="1">
    <source>
        <dbReference type="ARBA" id="ARBA00009156"/>
    </source>
</evidence>